<dbReference type="Proteomes" id="UP000015381">
    <property type="component" value="Chromosome I"/>
</dbReference>
<reference evidence="3 4" key="2">
    <citation type="journal article" date="2013" name="PLoS ONE">
        <title>INDIGO - INtegrated Data Warehouse of MIcrobial GenOmes with Examples from the Red Sea Extremophiles.</title>
        <authorList>
            <person name="Alam I."/>
            <person name="Antunes A."/>
            <person name="Kamau A.A."/>
            <person name="Ba Alawi W."/>
            <person name="Kalkatawi M."/>
            <person name="Stingl U."/>
            <person name="Bajic V.B."/>
        </authorList>
    </citation>
    <scope>NUCLEOTIDE SEQUENCE [LARGE SCALE GENOMIC DNA]</scope>
    <source>
        <strain evidence="3 4">SARL4B</strain>
    </source>
</reference>
<dbReference type="HOGENOM" id="CLU_2821022_0_0_2"/>
<dbReference type="Pfam" id="PF25205">
    <property type="entry name" value="DUF7835"/>
    <property type="match status" value="1"/>
</dbReference>
<dbReference type="EMBL" id="AFNT02000039">
    <property type="protein sequence ID" value="ERJ05245.1"/>
    <property type="molecule type" value="Genomic_DNA"/>
</dbReference>
<proteinExistence type="predicted"/>
<reference evidence="3 4" key="1">
    <citation type="journal article" date="2011" name="J. Bacteriol.">
        <title>Genome sequence of Halorhabdus tiamatea, the first archaeon isolated from a deep-sea anoxic brine lake.</title>
        <authorList>
            <person name="Antunes A."/>
            <person name="Alam I."/>
            <person name="Bajic V.B."/>
            <person name="Stingl U."/>
        </authorList>
    </citation>
    <scope>NUCLEOTIDE SEQUENCE [LARGE SCALE GENOMIC DNA]</scope>
    <source>
        <strain evidence="3 4">SARL4B</strain>
    </source>
</reference>
<dbReference type="OrthoDB" id="297362at2157"/>
<evidence type="ECO:0000313" key="5">
    <source>
        <dbReference type="Proteomes" id="UP000015381"/>
    </source>
</evidence>
<name>F7PI71_9EURY</name>
<reference evidence="2 5" key="3">
    <citation type="journal article" date="2014" name="Environ. Microbiol.">
        <title>Halorhabdus tiamatea: proteogenomics and glycosidase activity measurements identify the first cultivated euryarchaeon from a deep-sea anoxic brine lake as potential polysaccharide degrader.</title>
        <authorList>
            <person name="Werner J."/>
            <person name="Ferrer M."/>
            <person name="Michel G."/>
            <person name="Mann A.J."/>
            <person name="Huang S."/>
            <person name="Juarez S."/>
            <person name="Ciordia S."/>
            <person name="Albar J.P."/>
            <person name="Alcaide M."/>
            <person name="La Cono V."/>
            <person name="Yakimov M.M."/>
            <person name="Antunes A."/>
            <person name="Taborda M."/>
            <person name="Da Costa M.S."/>
            <person name="Amann R.I."/>
            <person name="Gloeckner F.O."/>
            <person name="Golyshina O.V."/>
            <person name="Golyshin P.N."/>
            <person name="Teeling H."/>
        </authorList>
    </citation>
    <scope>NUCLEOTIDE SEQUENCE [LARGE SCALE GENOMIC DNA]</scope>
    <source>
        <strain evidence="5">SARL4B</strain>
        <strain evidence="2">Type strain: SARL4B</strain>
    </source>
</reference>
<dbReference type="RefSeq" id="WP_008525264.1">
    <property type="nucleotide sequence ID" value="NC_021921.1"/>
</dbReference>
<keyword evidence="5" id="KW-1185">Reference proteome</keyword>
<evidence type="ECO:0000313" key="2">
    <source>
        <dbReference type="EMBL" id="CCQ32183.1"/>
    </source>
</evidence>
<dbReference type="EMBL" id="HF571520">
    <property type="protein sequence ID" value="CCQ32183.1"/>
    <property type="molecule type" value="Genomic_DNA"/>
</dbReference>
<organism evidence="3 4">
    <name type="scientific">Halorhabdus tiamatea SARL4B</name>
    <dbReference type="NCBI Taxonomy" id="1033806"/>
    <lineage>
        <taxon>Archaea</taxon>
        <taxon>Methanobacteriati</taxon>
        <taxon>Methanobacteriota</taxon>
        <taxon>Stenosarchaea group</taxon>
        <taxon>Halobacteria</taxon>
        <taxon>Halobacteriales</taxon>
        <taxon>Haloarculaceae</taxon>
        <taxon>Halorhabdus</taxon>
    </lineage>
</organism>
<protein>
    <recommendedName>
        <fullName evidence="1">DUF7835 domain-containing protein</fullName>
    </recommendedName>
</protein>
<evidence type="ECO:0000313" key="4">
    <source>
        <dbReference type="Proteomes" id="UP000003861"/>
    </source>
</evidence>
<dbReference type="eggNOG" id="arCOG06371">
    <property type="taxonomic scope" value="Archaea"/>
</dbReference>
<dbReference type="KEGG" id="hti:HTIA_0031"/>
<dbReference type="Proteomes" id="UP000003861">
    <property type="component" value="Unassembled WGS sequence"/>
</dbReference>
<accession>F7PI71</accession>
<dbReference type="AlphaFoldDB" id="F7PI71"/>
<evidence type="ECO:0000313" key="3">
    <source>
        <dbReference type="EMBL" id="ERJ05245.1"/>
    </source>
</evidence>
<dbReference type="GeneID" id="23798631"/>
<evidence type="ECO:0000259" key="1">
    <source>
        <dbReference type="Pfam" id="PF25205"/>
    </source>
</evidence>
<dbReference type="InterPro" id="IPR057157">
    <property type="entry name" value="DUF7835"/>
</dbReference>
<feature type="domain" description="DUF7835" evidence="1">
    <location>
        <begin position="1"/>
        <end position="66"/>
    </location>
</feature>
<gene>
    <name evidence="3" type="ORF">HLRTI_002757</name>
    <name evidence="2" type="ORF">HTIA_0031</name>
</gene>
<sequence length="66" mass="7400">MATTGRTDNSRTEYCPSCGSDQPHDVSITLLTENEDSDNAAYSREPYRVAVCRVCGRRAERRMNDA</sequence>